<comment type="subunit">
    <text evidence="4">Homodimer.</text>
</comment>
<gene>
    <name evidence="13" type="ORF">GCM10022402_41420</name>
</gene>
<evidence type="ECO:0000256" key="10">
    <source>
        <dbReference type="ARBA" id="ARBA00031672"/>
    </source>
</evidence>
<dbReference type="InterPro" id="IPR009078">
    <property type="entry name" value="Ferritin-like_SF"/>
</dbReference>
<evidence type="ECO:0000256" key="11">
    <source>
        <dbReference type="ARBA" id="ARBA00032636"/>
    </source>
</evidence>
<dbReference type="NCBIfam" id="NF006200">
    <property type="entry name" value="PRK08326.1-3"/>
    <property type="match status" value="1"/>
</dbReference>
<dbReference type="EMBL" id="BAABDD010000028">
    <property type="protein sequence ID" value="GAA3759189.1"/>
    <property type="molecule type" value="Genomic_DNA"/>
</dbReference>
<evidence type="ECO:0000256" key="9">
    <source>
        <dbReference type="ARBA" id="ARBA00023211"/>
    </source>
</evidence>
<keyword evidence="8" id="KW-0408">Iron</keyword>
<evidence type="ECO:0000256" key="1">
    <source>
        <dbReference type="ARBA" id="ARBA00001936"/>
    </source>
</evidence>
<dbReference type="Gene3D" id="1.10.620.20">
    <property type="entry name" value="Ribonucleotide Reductase, subunit A"/>
    <property type="match status" value="1"/>
</dbReference>
<comment type="similarity">
    <text evidence="3">Belongs to the ribonucleoside diphosphate reductase small chain family. R2-like ligand binding oxidase subfamily.</text>
</comment>
<keyword evidence="9" id="KW-0464">Manganese</keyword>
<sequence>MAPPPENETTTGTSSTGRSGFHSLRAGGLNWDSFPLRLFEKGNAKFWNPADIDMSRDAEDWHSLPEPVQKRILRLCAVFVAGEEAVTEDIQPFVRAMAAEGRLNDEMYLTQFAFEEAKHLQAFRMWLDALGIDTDLHRYVQKNAGYRFLFYEELPAALSSLNDDPSPANQIRASVTYNHIIEGSLALTGYHSWNHICTARGIFPGMREIIKRISEDERRHMAWGTFTCRRHVAADDANWQLVEDRLHELLPHVMSTVNLSNSPNIKGSHDLSTEDLMKYANDRALRRLGAIESARGAPLERIDVDAAPEELEERFGREDSAAMRQVSRDAESPERP</sequence>
<evidence type="ECO:0000256" key="3">
    <source>
        <dbReference type="ARBA" id="ARBA00007873"/>
    </source>
</evidence>
<dbReference type="InterPro" id="IPR012348">
    <property type="entry name" value="RNR-like"/>
</dbReference>
<dbReference type="Proteomes" id="UP001500908">
    <property type="component" value="Unassembled WGS sequence"/>
</dbReference>
<evidence type="ECO:0000256" key="12">
    <source>
        <dbReference type="SAM" id="MobiDB-lite"/>
    </source>
</evidence>
<dbReference type="Pfam" id="PF00268">
    <property type="entry name" value="Ribonuc_red_sm"/>
    <property type="match status" value="1"/>
</dbReference>
<evidence type="ECO:0000256" key="6">
    <source>
        <dbReference type="ARBA" id="ARBA00022723"/>
    </source>
</evidence>
<dbReference type="NCBIfam" id="NF006199">
    <property type="entry name" value="PRK08326.1-2"/>
    <property type="match status" value="1"/>
</dbReference>
<accession>A0ABP7GAE1</accession>
<reference evidence="14" key="1">
    <citation type="journal article" date="2019" name="Int. J. Syst. Evol. Microbiol.">
        <title>The Global Catalogue of Microorganisms (GCM) 10K type strain sequencing project: providing services to taxonomists for standard genome sequencing and annotation.</title>
        <authorList>
            <consortium name="The Broad Institute Genomics Platform"/>
            <consortium name="The Broad Institute Genome Sequencing Center for Infectious Disease"/>
            <person name="Wu L."/>
            <person name="Ma J."/>
        </authorList>
    </citation>
    <scope>NUCLEOTIDE SEQUENCE [LARGE SCALE GENOMIC DNA]</scope>
    <source>
        <strain evidence="14">JCM 17137</strain>
    </source>
</reference>
<evidence type="ECO:0000256" key="5">
    <source>
        <dbReference type="ARBA" id="ARBA00013559"/>
    </source>
</evidence>
<comment type="cofactor">
    <cofactor evidence="1">
        <name>Mn(2+)</name>
        <dbReference type="ChEBI" id="CHEBI:29035"/>
    </cofactor>
</comment>
<dbReference type="SUPFAM" id="SSF47240">
    <property type="entry name" value="Ferritin-like"/>
    <property type="match status" value="1"/>
</dbReference>
<name>A0ABP7GAE1_9ACTN</name>
<dbReference type="InterPro" id="IPR033908">
    <property type="entry name" value="R2LOX"/>
</dbReference>
<feature type="compositionally biased region" description="Basic and acidic residues" evidence="12">
    <location>
        <begin position="313"/>
        <end position="336"/>
    </location>
</feature>
<dbReference type="InterPro" id="IPR000358">
    <property type="entry name" value="RNR_small_fam"/>
</dbReference>
<evidence type="ECO:0000313" key="13">
    <source>
        <dbReference type="EMBL" id="GAA3759189.1"/>
    </source>
</evidence>
<feature type="region of interest" description="Disordered" evidence="12">
    <location>
        <begin position="304"/>
        <end position="336"/>
    </location>
</feature>
<evidence type="ECO:0000256" key="7">
    <source>
        <dbReference type="ARBA" id="ARBA00023002"/>
    </source>
</evidence>
<evidence type="ECO:0000256" key="8">
    <source>
        <dbReference type="ARBA" id="ARBA00023004"/>
    </source>
</evidence>
<proteinExistence type="inferred from homology"/>
<evidence type="ECO:0000313" key="14">
    <source>
        <dbReference type="Proteomes" id="UP001500908"/>
    </source>
</evidence>
<dbReference type="CDD" id="cd07911">
    <property type="entry name" value="RNRR2_Rv0233_like"/>
    <property type="match status" value="1"/>
</dbReference>
<protein>
    <recommendedName>
        <fullName evidence="5">R2-like ligand binding oxidase</fullName>
    </recommendedName>
    <alternativeName>
        <fullName evidence="11">Ribonucleotide reductase R2 subunit homolog</fullName>
    </alternativeName>
    <alternativeName>
        <fullName evidence="10">Ribonucleotide reductase small subunit homolog</fullName>
    </alternativeName>
</protein>
<dbReference type="RefSeq" id="WP_344975091.1">
    <property type="nucleotide sequence ID" value="NZ_BAABDD010000028.1"/>
</dbReference>
<keyword evidence="14" id="KW-1185">Reference proteome</keyword>
<evidence type="ECO:0000256" key="2">
    <source>
        <dbReference type="ARBA" id="ARBA00001962"/>
    </source>
</evidence>
<keyword evidence="6" id="KW-0479">Metal-binding</keyword>
<evidence type="ECO:0000256" key="4">
    <source>
        <dbReference type="ARBA" id="ARBA00011738"/>
    </source>
</evidence>
<comment type="cofactor">
    <cofactor evidence="2">
        <name>Fe cation</name>
        <dbReference type="ChEBI" id="CHEBI:24875"/>
    </cofactor>
</comment>
<organism evidence="13 14">
    <name type="scientific">Salinactinospora qingdaonensis</name>
    <dbReference type="NCBI Taxonomy" id="702744"/>
    <lineage>
        <taxon>Bacteria</taxon>
        <taxon>Bacillati</taxon>
        <taxon>Actinomycetota</taxon>
        <taxon>Actinomycetes</taxon>
        <taxon>Streptosporangiales</taxon>
        <taxon>Nocardiopsidaceae</taxon>
        <taxon>Salinactinospora</taxon>
    </lineage>
</organism>
<keyword evidence="7" id="KW-0560">Oxidoreductase</keyword>
<comment type="caution">
    <text evidence="13">The sequence shown here is derived from an EMBL/GenBank/DDBJ whole genome shotgun (WGS) entry which is preliminary data.</text>
</comment>
<dbReference type="NCBIfam" id="NF006201">
    <property type="entry name" value="PRK08326.1-4"/>
    <property type="match status" value="1"/>
</dbReference>